<dbReference type="EMBL" id="JAGSGD010000003">
    <property type="protein sequence ID" value="MBR7621816.1"/>
    <property type="molecule type" value="Genomic_DNA"/>
</dbReference>
<name>A0A941D497_9CAUL</name>
<dbReference type="AlphaFoldDB" id="A0A941D497"/>
<evidence type="ECO:0000256" key="2">
    <source>
        <dbReference type="PIRNR" id="PIRNR016661"/>
    </source>
</evidence>
<keyword evidence="2" id="KW-1003">Cell membrane</keyword>
<feature type="transmembrane region" description="Helical" evidence="3">
    <location>
        <begin position="156"/>
        <end position="180"/>
    </location>
</feature>
<feature type="transmembrane region" description="Helical" evidence="3">
    <location>
        <begin position="54"/>
        <end position="76"/>
    </location>
</feature>
<dbReference type="GO" id="GO:0015225">
    <property type="term" value="F:biotin transmembrane transporter activity"/>
    <property type="evidence" value="ECO:0007669"/>
    <property type="project" value="UniProtKB-UniRule"/>
</dbReference>
<keyword evidence="3" id="KW-0812">Transmembrane</keyword>
<keyword evidence="2" id="KW-0813">Transport</keyword>
<comment type="subcellular location">
    <subcellularLocation>
        <location evidence="2">Cell membrane</location>
        <topology evidence="2">Multi-pass membrane protein</topology>
    </subcellularLocation>
</comment>
<dbReference type="Gene3D" id="1.10.1760.20">
    <property type="match status" value="1"/>
</dbReference>
<organism evidence="4 5">
    <name type="scientific">Phenylobacterium glaciei</name>
    <dbReference type="NCBI Taxonomy" id="2803784"/>
    <lineage>
        <taxon>Bacteria</taxon>
        <taxon>Pseudomonadati</taxon>
        <taxon>Pseudomonadota</taxon>
        <taxon>Alphaproteobacteria</taxon>
        <taxon>Caulobacterales</taxon>
        <taxon>Caulobacteraceae</taxon>
        <taxon>Phenylobacterium</taxon>
    </lineage>
</organism>
<dbReference type="RefSeq" id="WP_215343331.1">
    <property type="nucleotide sequence ID" value="NZ_JAGSGD010000003.1"/>
</dbReference>
<feature type="transmembrane region" description="Helical" evidence="3">
    <location>
        <begin position="96"/>
        <end position="117"/>
    </location>
</feature>
<proteinExistence type="inferred from homology"/>
<evidence type="ECO:0000256" key="1">
    <source>
        <dbReference type="ARBA" id="ARBA00010692"/>
    </source>
</evidence>
<sequence>MTSTTTAKAPLDALLAGRSLAWRVGAVLVGSWLLAASSLAEVPMYPVPMTLQTYALLVIAGLSGPRLALEIVFVWLAQAAMGLPVLADGASGVAALVGPTGGYLAGFLAAAGLVGWLATRPGGRDWRPLVASFLAAHALILLLGFAWLAAGLGAKAAFAGGVAPFLAGAFLKTLLAAATVKIAGDRILTR</sequence>
<dbReference type="InterPro" id="IPR003784">
    <property type="entry name" value="BioY"/>
</dbReference>
<comment type="similarity">
    <text evidence="1 2">Belongs to the BioY family.</text>
</comment>
<protein>
    <recommendedName>
        <fullName evidence="2">Biotin transporter</fullName>
    </recommendedName>
</protein>
<comment type="caution">
    <text evidence="4">The sequence shown here is derived from an EMBL/GenBank/DDBJ whole genome shotgun (WGS) entry which is preliminary data.</text>
</comment>
<dbReference type="PANTHER" id="PTHR34295:SF1">
    <property type="entry name" value="BIOTIN TRANSPORTER BIOY"/>
    <property type="match status" value="1"/>
</dbReference>
<dbReference type="GO" id="GO:0005886">
    <property type="term" value="C:plasma membrane"/>
    <property type="evidence" value="ECO:0007669"/>
    <property type="project" value="UniProtKB-SubCell"/>
</dbReference>
<evidence type="ECO:0000313" key="5">
    <source>
        <dbReference type="Proteomes" id="UP000622580"/>
    </source>
</evidence>
<dbReference type="Proteomes" id="UP000622580">
    <property type="component" value="Unassembled WGS sequence"/>
</dbReference>
<gene>
    <name evidence="4" type="ORF">JKL49_20665</name>
</gene>
<accession>A0A941D497</accession>
<evidence type="ECO:0000256" key="3">
    <source>
        <dbReference type="SAM" id="Phobius"/>
    </source>
</evidence>
<dbReference type="PANTHER" id="PTHR34295">
    <property type="entry name" value="BIOTIN TRANSPORTER BIOY"/>
    <property type="match status" value="1"/>
</dbReference>
<reference evidence="4" key="1">
    <citation type="submission" date="2021-04" db="EMBL/GenBank/DDBJ databases">
        <title>Draft genome assembly of strain Phenylobacterium sp. 20VBR1 using MiniION and Illumina platforms.</title>
        <authorList>
            <person name="Thomas F.A."/>
            <person name="Krishnan K.P."/>
            <person name="Sinha R.K."/>
        </authorList>
    </citation>
    <scope>NUCLEOTIDE SEQUENCE</scope>
    <source>
        <strain evidence="4">20VBR1</strain>
    </source>
</reference>
<keyword evidence="2 3" id="KW-0472">Membrane</keyword>
<keyword evidence="3" id="KW-1133">Transmembrane helix</keyword>
<evidence type="ECO:0000313" key="4">
    <source>
        <dbReference type="EMBL" id="MBR7621816.1"/>
    </source>
</evidence>
<feature type="transmembrane region" description="Helical" evidence="3">
    <location>
        <begin position="20"/>
        <end position="42"/>
    </location>
</feature>
<feature type="transmembrane region" description="Helical" evidence="3">
    <location>
        <begin position="129"/>
        <end position="150"/>
    </location>
</feature>
<dbReference type="PIRSF" id="PIRSF016661">
    <property type="entry name" value="BioY"/>
    <property type="match status" value="1"/>
</dbReference>
<dbReference type="Pfam" id="PF02632">
    <property type="entry name" value="BioY"/>
    <property type="match status" value="1"/>
</dbReference>
<keyword evidence="5" id="KW-1185">Reference proteome</keyword>